<organism evidence="1 2">
    <name type="scientific">Vitrella brassicaformis (strain CCMP3155)</name>
    <dbReference type="NCBI Taxonomy" id="1169540"/>
    <lineage>
        <taxon>Eukaryota</taxon>
        <taxon>Sar</taxon>
        <taxon>Alveolata</taxon>
        <taxon>Colpodellida</taxon>
        <taxon>Vitrellaceae</taxon>
        <taxon>Vitrella</taxon>
    </lineage>
</organism>
<sequence>MDLSHAREAGFDDVILAANSHFGNADLAVQAADGTVSTSTAVSVRDDFVYEDYVVLPVASGGTAHAFVVPVGNTHADVTVLLSFHKDGDCVVPFKIAGLDKSVSDPSIIRPSDKPASIMMRHADPKPAPPNMDTLDTYQNTPCVDPGLTEEAQRIVDGIRKGSGDSEGENLMAKMGLERSVYRMGGKTHTLWKGKAAREASGERCDPAGAHMPITHYYTSYCDYYEGYEYAVYYYCIPYDNGDIDEYDYYCYYYYCDYYYDYYYDDEGNSTSSAGQPTT</sequence>
<dbReference type="Proteomes" id="UP000041254">
    <property type="component" value="Unassembled WGS sequence"/>
</dbReference>
<accession>A0A0G4G212</accession>
<keyword evidence="2" id="KW-1185">Reference proteome</keyword>
<protein>
    <submittedName>
        <fullName evidence="1">Uncharacterized protein</fullName>
    </submittedName>
</protein>
<reference evidence="1 2" key="1">
    <citation type="submission" date="2014-11" db="EMBL/GenBank/DDBJ databases">
        <authorList>
            <person name="Zhu J."/>
            <person name="Qi W."/>
            <person name="Song R."/>
        </authorList>
    </citation>
    <scope>NUCLEOTIDE SEQUENCE [LARGE SCALE GENOMIC DNA]</scope>
</reference>
<proteinExistence type="predicted"/>
<dbReference type="EMBL" id="CDMY01000548">
    <property type="protein sequence ID" value="CEM22010.1"/>
    <property type="molecule type" value="Genomic_DNA"/>
</dbReference>
<dbReference type="PhylomeDB" id="A0A0G4G212"/>
<name>A0A0G4G212_VITBC</name>
<evidence type="ECO:0000313" key="2">
    <source>
        <dbReference type="Proteomes" id="UP000041254"/>
    </source>
</evidence>
<dbReference type="InParanoid" id="A0A0G4G212"/>
<dbReference type="AlphaFoldDB" id="A0A0G4G212"/>
<dbReference type="VEuPathDB" id="CryptoDB:Vbra_4509"/>
<evidence type="ECO:0000313" key="1">
    <source>
        <dbReference type="EMBL" id="CEM22010.1"/>
    </source>
</evidence>
<gene>
    <name evidence="1" type="ORF">Vbra_4509</name>
</gene>